<comment type="similarity">
    <text evidence="2 8">Belongs to the MGMT family.</text>
</comment>
<evidence type="ECO:0000256" key="8">
    <source>
        <dbReference type="HAMAP-Rule" id="MF_00772"/>
    </source>
</evidence>
<dbReference type="Gene3D" id="1.10.10.10">
    <property type="entry name" value="Winged helix-like DNA-binding domain superfamily/Winged helix DNA-binding domain"/>
    <property type="match status" value="1"/>
</dbReference>
<comment type="caution">
    <text evidence="11">The sequence shown here is derived from an EMBL/GenBank/DDBJ whole genome shotgun (WGS) entry which is preliminary data.</text>
</comment>
<feature type="domain" description="Methylguanine DNA methyltransferase ribonuclease-like" evidence="10">
    <location>
        <begin position="7"/>
        <end position="71"/>
    </location>
</feature>
<comment type="catalytic activity">
    <reaction evidence="7 8">
        <text>a 6-O-methyl-2'-deoxyguanosine in DNA + L-cysteinyl-[protein] = S-methyl-L-cysteinyl-[protein] + a 2'-deoxyguanosine in DNA</text>
        <dbReference type="Rhea" id="RHEA:24000"/>
        <dbReference type="Rhea" id="RHEA-COMP:10131"/>
        <dbReference type="Rhea" id="RHEA-COMP:10132"/>
        <dbReference type="Rhea" id="RHEA-COMP:11367"/>
        <dbReference type="Rhea" id="RHEA-COMP:11368"/>
        <dbReference type="ChEBI" id="CHEBI:29950"/>
        <dbReference type="ChEBI" id="CHEBI:82612"/>
        <dbReference type="ChEBI" id="CHEBI:85445"/>
        <dbReference type="ChEBI" id="CHEBI:85448"/>
        <dbReference type="EC" id="2.1.1.63"/>
    </reaction>
</comment>
<dbReference type="SUPFAM" id="SSF53155">
    <property type="entry name" value="Methylated DNA-protein cysteine methyltransferase domain"/>
    <property type="match status" value="1"/>
</dbReference>
<accession>A0A2A6FP83</accession>
<sequence>MSLDHITLFPSPVGQIAVCGNDTAITSVNIERTDALPHGDQPECNNPLLERARTQLTEYFDGTRTTFDLPIVWQRGTPFQRAVWEQIAAIGWGEMTTYGEIAAAIGRPTASRAVGGAVGSNPIPIVVGCHRVLASDGRITGYSSGNGIPTKEWLLDHEHIRYSA</sequence>
<keyword evidence="3 8" id="KW-0489">Methyltransferase</keyword>
<dbReference type="Pfam" id="PF01035">
    <property type="entry name" value="DNA_binding_1"/>
    <property type="match status" value="1"/>
</dbReference>
<dbReference type="SUPFAM" id="SSF46767">
    <property type="entry name" value="Methylated DNA-protein cysteine methyltransferase, C-terminal domain"/>
    <property type="match status" value="1"/>
</dbReference>
<evidence type="ECO:0000256" key="4">
    <source>
        <dbReference type="ARBA" id="ARBA00022679"/>
    </source>
</evidence>
<organism evidence="11 12">
    <name type="scientific">Candidatus Lumbricidiphila eiseniae</name>
    <dbReference type="NCBI Taxonomy" id="1969409"/>
    <lineage>
        <taxon>Bacteria</taxon>
        <taxon>Bacillati</taxon>
        <taxon>Actinomycetota</taxon>
        <taxon>Actinomycetes</taxon>
        <taxon>Micrococcales</taxon>
        <taxon>Microbacteriaceae</taxon>
        <taxon>Candidatus Lumbricidiphila</taxon>
    </lineage>
</organism>
<dbReference type="InterPro" id="IPR036388">
    <property type="entry name" value="WH-like_DNA-bd_sf"/>
</dbReference>
<comment type="catalytic activity">
    <reaction evidence="1 8">
        <text>a 4-O-methyl-thymidine in DNA + L-cysteinyl-[protein] = a thymidine in DNA + S-methyl-L-cysteinyl-[protein]</text>
        <dbReference type="Rhea" id="RHEA:53428"/>
        <dbReference type="Rhea" id="RHEA-COMP:10131"/>
        <dbReference type="Rhea" id="RHEA-COMP:10132"/>
        <dbReference type="Rhea" id="RHEA-COMP:13555"/>
        <dbReference type="Rhea" id="RHEA-COMP:13556"/>
        <dbReference type="ChEBI" id="CHEBI:29950"/>
        <dbReference type="ChEBI" id="CHEBI:82612"/>
        <dbReference type="ChEBI" id="CHEBI:137386"/>
        <dbReference type="ChEBI" id="CHEBI:137387"/>
        <dbReference type="EC" id="2.1.1.63"/>
    </reaction>
</comment>
<protein>
    <recommendedName>
        <fullName evidence="8">Methylated-DNA--protein-cysteine methyltransferase</fullName>
        <ecNumber evidence="8">2.1.1.63</ecNumber>
    </recommendedName>
    <alternativeName>
        <fullName evidence="8">6-O-methylguanine-DNA methyltransferase</fullName>
        <shortName evidence="8">MGMT</shortName>
    </alternativeName>
    <alternativeName>
        <fullName evidence="8">O-6-methylguanine-DNA-alkyltransferase</fullName>
    </alternativeName>
</protein>
<evidence type="ECO:0000256" key="1">
    <source>
        <dbReference type="ARBA" id="ARBA00001286"/>
    </source>
</evidence>
<evidence type="ECO:0000259" key="9">
    <source>
        <dbReference type="Pfam" id="PF01035"/>
    </source>
</evidence>
<feature type="active site" description="Nucleophile; methyl group acceptor" evidence="8">
    <location>
        <position position="129"/>
    </location>
</feature>
<evidence type="ECO:0000256" key="2">
    <source>
        <dbReference type="ARBA" id="ARBA00008711"/>
    </source>
</evidence>
<dbReference type="InterPro" id="IPR014048">
    <property type="entry name" value="MethylDNA_cys_MeTrfase_DNA-bd"/>
</dbReference>
<dbReference type="InterPro" id="IPR023546">
    <property type="entry name" value="MGMT"/>
</dbReference>
<dbReference type="AlphaFoldDB" id="A0A2A6FP83"/>
<dbReference type="GO" id="GO:0032259">
    <property type="term" value="P:methylation"/>
    <property type="evidence" value="ECO:0007669"/>
    <property type="project" value="UniProtKB-KW"/>
</dbReference>
<reference evidence="12" key="1">
    <citation type="submission" date="2017-03" db="EMBL/GenBank/DDBJ databases">
        <authorList>
            <person name="Lund M.B."/>
        </authorList>
    </citation>
    <scope>NUCLEOTIDE SEQUENCE [LARGE SCALE GENOMIC DNA]</scope>
</reference>
<keyword evidence="8" id="KW-0963">Cytoplasm</keyword>
<dbReference type="GO" id="GO:0005737">
    <property type="term" value="C:cytoplasm"/>
    <property type="evidence" value="ECO:0007669"/>
    <property type="project" value="UniProtKB-SubCell"/>
</dbReference>
<dbReference type="InterPro" id="IPR008332">
    <property type="entry name" value="MethylG_MeTrfase_N"/>
</dbReference>
<dbReference type="NCBIfam" id="TIGR00589">
    <property type="entry name" value="ogt"/>
    <property type="match status" value="1"/>
</dbReference>
<dbReference type="GO" id="GO:0003908">
    <property type="term" value="F:methylated-DNA-[protein]-cysteine S-methyltransferase activity"/>
    <property type="evidence" value="ECO:0007669"/>
    <property type="project" value="UniProtKB-UniRule"/>
</dbReference>
<dbReference type="Proteomes" id="UP000219994">
    <property type="component" value="Unassembled WGS sequence"/>
</dbReference>
<evidence type="ECO:0000313" key="11">
    <source>
        <dbReference type="EMBL" id="PDQ34559.1"/>
    </source>
</evidence>
<keyword evidence="4 8" id="KW-0808">Transferase</keyword>
<dbReference type="Pfam" id="PF02870">
    <property type="entry name" value="Methyltransf_1N"/>
    <property type="match status" value="1"/>
</dbReference>
<dbReference type="FunFam" id="1.10.10.10:FF:000214">
    <property type="entry name" value="Methylated-DNA--protein-cysteine methyltransferase"/>
    <property type="match status" value="1"/>
</dbReference>
<name>A0A2A6FP83_9MICO</name>
<dbReference type="InterPro" id="IPR036631">
    <property type="entry name" value="MGMT_N_sf"/>
</dbReference>
<keyword evidence="5 8" id="KW-0227">DNA damage</keyword>
<proteinExistence type="inferred from homology"/>
<evidence type="ECO:0000256" key="7">
    <source>
        <dbReference type="ARBA" id="ARBA00049348"/>
    </source>
</evidence>
<dbReference type="CDD" id="cd06445">
    <property type="entry name" value="ATase"/>
    <property type="match status" value="1"/>
</dbReference>
<keyword evidence="6 8" id="KW-0234">DNA repair</keyword>
<evidence type="ECO:0000256" key="5">
    <source>
        <dbReference type="ARBA" id="ARBA00022763"/>
    </source>
</evidence>
<evidence type="ECO:0000313" key="12">
    <source>
        <dbReference type="Proteomes" id="UP000219994"/>
    </source>
</evidence>
<dbReference type="PANTHER" id="PTHR10815">
    <property type="entry name" value="METHYLATED-DNA--PROTEIN-CYSTEINE METHYLTRANSFERASE"/>
    <property type="match status" value="1"/>
</dbReference>
<evidence type="ECO:0000256" key="3">
    <source>
        <dbReference type="ARBA" id="ARBA00022603"/>
    </source>
</evidence>
<dbReference type="Gene3D" id="3.30.160.70">
    <property type="entry name" value="Methylated DNA-protein cysteine methyltransferase domain"/>
    <property type="match status" value="1"/>
</dbReference>
<dbReference type="GO" id="GO:0006307">
    <property type="term" value="P:DNA alkylation repair"/>
    <property type="evidence" value="ECO:0007669"/>
    <property type="project" value="UniProtKB-UniRule"/>
</dbReference>
<gene>
    <name evidence="11" type="ORF">B5766_10825</name>
</gene>
<dbReference type="HAMAP" id="MF_00772">
    <property type="entry name" value="OGT"/>
    <property type="match status" value="1"/>
</dbReference>
<evidence type="ECO:0000259" key="10">
    <source>
        <dbReference type="Pfam" id="PF02870"/>
    </source>
</evidence>
<dbReference type="PANTHER" id="PTHR10815:SF13">
    <property type="entry name" value="METHYLATED-DNA--PROTEIN-CYSTEINE METHYLTRANSFERASE"/>
    <property type="match status" value="1"/>
</dbReference>
<comment type="miscellaneous">
    <text evidence="8">This enzyme catalyzes only one turnover and therefore is not strictly catalytic. According to one definition, an enzyme is a biocatalyst that acts repeatedly and over many reaction cycles.</text>
</comment>
<dbReference type="EMBL" id="NAEP01000051">
    <property type="protein sequence ID" value="PDQ34559.1"/>
    <property type="molecule type" value="Genomic_DNA"/>
</dbReference>
<evidence type="ECO:0000256" key="6">
    <source>
        <dbReference type="ARBA" id="ARBA00023204"/>
    </source>
</evidence>
<dbReference type="InterPro" id="IPR036217">
    <property type="entry name" value="MethylDNA_cys_MeTrfase_DNAb"/>
</dbReference>
<dbReference type="EC" id="2.1.1.63" evidence="8"/>
<comment type="function">
    <text evidence="8">Involved in the cellular defense against the biological effects of O6-methylguanine (O6-MeG) and O4-methylthymine (O4-MeT) in DNA. Repairs the methylated nucleobase in DNA by stoichiometrically transferring the methyl group to a cysteine residue in the enzyme. This is a suicide reaction: the enzyme is irreversibly inactivated.</text>
</comment>
<feature type="domain" description="Methylated-DNA-[protein]-cysteine S-methyltransferase DNA binding" evidence="9">
    <location>
        <begin position="78"/>
        <end position="159"/>
    </location>
</feature>
<comment type="subcellular location">
    <subcellularLocation>
        <location evidence="8">Cytoplasm</location>
    </subcellularLocation>
</comment>